<feature type="domain" description="HTH cro/C1-type" evidence="1">
    <location>
        <begin position="18"/>
        <end position="72"/>
    </location>
</feature>
<reference evidence="3" key="1">
    <citation type="journal article" date="2019" name="Int. J. Syst. Evol. Microbiol.">
        <title>The Global Catalogue of Microorganisms (GCM) 10K type strain sequencing project: providing services to taxonomists for standard genome sequencing and annotation.</title>
        <authorList>
            <consortium name="The Broad Institute Genomics Platform"/>
            <consortium name="The Broad Institute Genome Sequencing Center for Infectious Disease"/>
            <person name="Wu L."/>
            <person name="Ma J."/>
        </authorList>
    </citation>
    <scope>NUCLEOTIDE SEQUENCE [LARGE SCALE GENOMIC DNA]</scope>
    <source>
        <strain evidence="3">JCM 4316</strain>
    </source>
</reference>
<dbReference type="CDD" id="cd00093">
    <property type="entry name" value="HTH_XRE"/>
    <property type="match status" value="1"/>
</dbReference>
<evidence type="ECO:0000313" key="3">
    <source>
        <dbReference type="Proteomes" id="UP001500253"/>
    </source>
</evidence>
<comment type="caution">
    <text evidence="2">The sequence shown here is derived from an EMBL/GenBank/DDBJ whole genome shotgun (WGS) entry which is preliminary data.</text>
</comment>
<keyword evidence="3" id="KW-1185">Reference proteome</keyword>
<dbReference type="InterPro" id="IPR043917">
    <property type="entry name" value="DUF5753"/>
</dbReference>
<proteinExistence type="predicted"/>
<dbReference type="PROSITE" id="PS50943">
    <property type="entry name" value="HTH_CROC1"/>
    <property type="match status" value="1"/>
</dbReference>
<dbReference type="SMART" id="SM00530">
    <property type="entry name" value="HTH_XRE"/>
    <property type="match status" value="1"/>
</dbReference>
<name>A0ABP5U6J3_9ACTN</name>
<dbReference type="Gene3D" id="1.10.260.40">
    <property type="entry name" value="lambda repressor-like DNA-binding domains"/>
    <property type="match status" value="1"/>
</dbReference>
<dbReference type="Proteomes" id="UP001500253">
    <property type="component" value="Unassembled WGS sequence"/>
</dbReference>
<gene>
    <name evidence="2" type="primary">whiJ_4</name>
    <name evidence="2" type="ORF">GCM10010246_76840</name>
</gene>
<dbReference type="InterPro" id="IPR010982">
    <property type="entry name" value="Lambda_DNA-bd_dom_sf"/>
</dbReference>
<evidence type="ECO:0000313" key="2">
    <source>
        <dbReference type="EMBL" id="GAA2371217.1"/>
    </source>
</evidence>
<dbReference type="Pfam" id="PF13560">
    <property type="entry name" value="HTH_31"/>
    <property type="match status" value="1"/>
</dbReference>
<evidence type="ECO:0000259" key="1">
    <source>
        <dbReference type="PROSITE" id="PS50943"/>
    </source>
</evidence>
<dbReference type="SUPFAM" id="SSF47413">
    <property type="entry name" value="lambda repressor-like DNA-binding domains"/>
    <property type="match status" value="1"/>
</dbReference>
<dbReference type="InterPro" id="IPR001387">
    <property type="entry name" value="Cro/C1-type_HTH"/>
</dbReference>
<dbReference type="Pfam" id="PF19054">
    <property type="entry name" value="DUF5753"/>
    <property type="match status" value="1"/>
</dbReference>
<dbReference type="RefSeq" id="WP_346178896.1">
    <property type="nucleotide sequence ID" value="NZ_BAAASD010000056.1"/>
</dbReference>
<sequence>MPPRSNPTARQVRLGVELRKMREAVGMPAREAGALLGGGQPQISHIETGRYGISEERLRRLAAFYKCADTALVDALAAMTYEQRGQGWWENYRGTLPAPFLDLAELEHYATYLCSIDITHIPGILQTEDYAHTVFSQTIPPLPQADLDARVAHRMERRKIFEREAPTTHKAIIHEAALRMRFGGRKITRAQLKYLQEQCERPSITVRVVPFASEGYVGASRAMLYAGGPVPKLDTVQVETALGATFLDAQSHLESYRTVFTAVEAAALSETDSRDLIHTIAQEV</sequence>
<accession>A0ABP5U6J3</accession>
<dbReference type="EMBL" id="BAAASD010000056">
    <property type="protein sequence ID" value="GAA2371217.1"/>
    <property type="molecule type" value="Genomic_DNA"/>
</dbReference>
<organism evidence="2 3">
    <name type="scientific">Streptomyces cuspidosporus</name>
    <dbReference type="NCBI Taxonomy" id="66882"/>
    <lineage>
        <taxon>Bacteria</taxon>
        <taxon>Bacillati</taxon>
        <taxon>Actinomycetota</taxon>
        <taxon>Actinomycetes</taxon>
        <taxon>Kitasatosporales</taxon>
        <taxon>Streptomycetaceae</taxon>
        <taxon>Streptomyces</taxon>
    </lineage>
</organism>
<protein>
    <submittedName>
        <fullName evidence="2">Transcriptional regulator WhiJ</fullName>
    </submittedName>
</protein>